<dbReference type="SUPFAM" id="SSF111337">
    <property type="entry name" value="QueA-like"/>
    <property type="match status" value="2"/>
</dbReference>
<comment type="catalytic activity">
    <reaction evidence="5">
        <text>7-aminomethyl-7-carbaguanosine(34) in tRNA + S-adenosyl-L-methionine = epoxyqueuosine(34) in tRNA + adenine + L-methionine + 2 H(+)</text>
        <dbReference type="Rhea" id="RHEA:32155"/>
        <dbReference type="Rhea" id="RHEA-COMP:10342"/>
        <dbReference type="Rhea" id="RHEA-COMP:18582"/>
        <dbReference type="ChEBI" id="CHEBI:15378"/>
        <dbReference type="ChEBI" id="CHEBI:16708"/>
        <dbReference type="ChEBI" id="CHEBI:57844"/>
        <dbReference type="ChEBI" id="CHEBI:59789"/>
        <dbReference type="ChEBI" id="CHEBI:82833"/>
        <dbReference type="ChEBI" id="CHEBI:194443"/>
        <dbReference type="EC" id="2.4.99.17"/>
    </reaction>
</comment>
<dbReference type="PANTHER" id="PTHR30307:SF0">
    <property type="entry name" value="S-ADENOSYLMETHIONINE:TRNA RIBOSYLTRANSFERASE-ISOMERASE"/>
    <property type="match status" value="1"/>
</dbReference>
<name>A0A317JN14_9BACT</name>
<proteinExistence type="inferred from homology"/>
<evidence type="ECO:0000256" key="2">
    <source>
        <dbReference type="ARBA" id="ARBA00022679"/>
    </source>
</evidence>
<dbReference type="GO" id="GO:0051075">
    <property type="term" value="F:S-adenosylmethionine:tRNA ribosyltransferase-isomerase activity"/>
    <property type="evidence" value="ECO:0007669"/>
    <property type="project" value="UniProtKB-EC"/>
</dbReference>
<dbReference type="Gene3D" id="3.40.1780.10">
    <property type="entry name" value="QueA-like"/>
    <property type="match status" value="1"/>
</dbReference>
<dbReference type="Pfam" id="PF02547">
    <property type="entry name" value="Queuosine_synth"/>
    <property type="match status" value="2"/>
</dbReference>
<keyword evidence="3 5" id="KW-0949">S-adenosyl-L-methionine</keyword>
<dbReference type="GO" id="GO:0005737">
    <property type="term" value="C:cytoplasm"/>
    <property type="evidence" value="ECO:0007669"/>
    <property type="project" value="UniProtKB-SubCell"/>
</dbReference>
<dbReference type="PANTHER" id="PTHR30307">
    <property type="entry name" value="S-ADENOSYLMETHIONINE:TRNA RIBOSYLTRANSFERASE-ISOMERASE"/>
    <property type="match status" value="1"/>
</dbReference>
<dbReference type="NCBIfam" id="NF001140">
    <property type="entry name" value="PRK00147.1"/>
    <property type="match status" value="1"/>
</dbReference>
<comment type="subcellular location">
    <subcellularLocation>
        <location evidence="5">Cytoplasm</location>
    </subcellularLocation>
</comment>
<comment type="similarity">
    <text evidence="5">Belongs to the QueA family.</text>
</comment>
<organism evidence="6 7">
    <name type="scientific">Candidatus Cerribacteria bacterium 'Amazon FNV 2010 28 9'</name>
    <dbReference type="NCBI Taxonomy" id="2081795"/>
    <lineage>
        <taxon>Bacteria</taxon>
        <taxon>Candidatus Cerribacteria</taxon>
    </lineage>
</organism>
<protein>
    <recommendedName>
        <fullName evidence="5">S-adenosylmethionine:tRNA ribosyltransferase-isomerase</fullName>
        <ecNumber evidence="5">2.4.99.17</ecNumber>
    </recommendedName>
    <alternativeName>
        <fullName evidence="5">Queuosine biosynthesis protein QueA</fullName>
    </alternativeName>
</protein>
<comment type="subunit">
    <text evidence="5">Monomer.</text>
</comment>
<evidence type="ECO:0000256" key="3">
    <source>
        <dbReference type="ARBA" id="ARBA00022691"/>
    </source>
</evidence>
<dbReference type="EC" id="2.4.99.17" evidence="5"/>
<dbReference type="Proteomes" id="UP000246104">
    <property type="component" value="Unassembled WGS sequence"/>
</dbReference>
<evidence type="ECO:0000256" key="4">
    <source>
        <dbReference type="ARBA" id="ARBA00022785"/>
    </source>
</evidence>
<evidence type="ECO:0000313" key="6">
    <source>
        <dbReference type="EMBL" id="PWU23087.1"/>
    </source>
</evidence>
<comment type="pathway">
    <text evidence="5">tRNA modification; tRNA-queuosine biosynthesis.</text>
</comment>
<dbReference type="NCBIfam" id="TIGR00113">
    <property type="entry name" value="queA"/>
    <property type="match status" value="1"/>
</dbReference>
<reference evidence="6 7" key="1">
    <citation type="submission" date="2018-02" db="EMBL/GenBank/DDBJ databases">
        <title>Genomic Reconstructions from Amazon Rainforest and Pasture Soil Reveal Novel Insights into the Physiology of Candidate Phyla in Tropical Sites.</title>
        <authorList>
            <person name="Kroeger M.E."/>
            <person name="Delmont T."/>
            <person name="Eren A.M."/>
            <person name="Guo J."/>
            <person name="Meyer K.M."/>
            <person name="Khan K."/>
            <person name="Rodrigues J.L.M."/>
            <person name="Bohannan B.J.M."/>
            <person name="Tringe S."/>
            <person name="Borges C.D."/>
            <person name="Tiedje J."/>
            <person name="Tsai S.M."/>
            <person name="Nusslein K."/>
        </authorList>
    </citation>
    <scope>NUCLEOTIDE SEQUENCE [LARGE SCALE GENOMIC DNA]</scope>
    <source>
        <strain evidence="6">Amazon FNV 2010 28 9</strain>
    </source>
</reference>
<evidence type="ECO:0000256" key="1">
    <source>
        <dbReference type="ARBA" id="ARBA00022490"/>
    </source>
</evidence>
<sequence>MLLSDFDYHLPDNRIAQTPIEPRDHSKLLVINRRTGQLSDDHFYELADLLTANDVLVVNDTKVFPARLFVQRVGTGHCPVPTKTIELLLEKEVEVTAKSITWATLTKPGLKLGDTIVIPNTNATGVCIQVNEYTREVKFDVNREQFFVLLDKWAKTPIPPYIHWEKDDEKHLRERYQTVYASRQGAVAAPTAGLHFTPELLKKLDQKGVVIEKVTLHVGLGTFLPVKTDDVTTHPMHSEWYELCDDVATHLNEAKQRGKRIIAVGTTTVRVLETCADSSYYLTPHTGNTQIFIYPPYQFKFVDALITNFHTPKSTLLMLVSAFVSAPNTPQCLKIENCKLKIAPLPSFSTFATSLMGKAYQRALENGYRFYSFGDAMLIE</sequence>
<keyword evidence="4 5" id="KW-0671">Queuosine biosynthesis</keyword>
<comment type="function">
    <text evidence="5">Transfers and isomerizes the ribose moiety from AdoMet to the 7-aminomethyl group of 7-deazaguanine (preQ1-tRNA) to give epoxyqueuosine (oQ-tRNA).</text>
</comment>
<dbReference type="AlphaFoldDB" id="A0A317JN14"/>
<accession>A0A317JN14</accession>
<keyword evidence="6" id="KW-0413">Isomerase</keyword>
<dbReference type="GO" id="GO:0008616">
    <property type="term" value="P:tRNA queuosine(34) biosynthetic process"/>
    <property type="evidence" value="ECO:0007669"/>
    <property type="project" value="UniProtKB-UniRule"/>
</dbReference>
<evidence type="ECO:0000256" key="5">
    <source>
        <dbReference type="HAMAP-Rule" id="MF_00113"/>
    </source>
</evidence>
<gene>
    <name evidence="5" type="primary">queA</name>
    <name evidence="6" type="ORF">C5B42_04145</name>
</gene>
<dbReference type="InterPro" id="IPR036100">
    <property type="entry name" value="QueA_sf"/>
</dbReference>
<dbReference type="EMBL" id="PSRQ01000046">
    <property type="protein sequence ID" value="PWU23087.1"/>
    <property type="molecule type" value="Genomic_DNA"/>
</dbReference>
<comment type="caution">
    <text evidence="6">The sequence shown here is derived from an EMBL/GenBank/DDBJ whole genome shotgun (WGS) entry which is preliminary data.</text>
</comment>
<dbReference type="InterPro" id="IPR042118">
    <property type="entry name" value="QueA_dom1"/>
</dbReference>
<evidence type="ECO:0000313" key="7">
    <source>
        <dbReference type="Proteomes" id="UP000246104"/>
    </source>
</evidence>
<dbReference type="InterPro" id="IPR003699">
    <property type="entry name" value="QueA"/>
</dbReference>
<keyword evidence="2 5" id="KW-0808">Transferase</keyword>
<dbReference type="InterPro" id="IPR042119">
    <property type="entry name" value="QueA_dom2"/>
</dbReference>
<dbReference type="UniPathway" id="UPA00392"/>
<dbReference type="Gene3D" id="2.40.10.240">
    <property type="entry name" value="QueA-like"/>
    <property type="match status" value="1"/>
</dbReference>
<keyword evidence="1 5" id="KW-0963">Cytoplasm</keyword>
<dbReference type="HAMAP" id="MF_00113">
    <property type="entry name" value="QueA"/>
    <property type="match status" value="1"/>
</dbReference>